<feature type="transmembrane region" description="Helical" evidence="7">
    <location>
        <begin position="294"/>
        <end position="324"/>
    </location>
</feature>
<name>K0KKN6_WICCF</name>
<dbReference type="HOGENOM" id="CLU_004495_0_3_1"/>
<dbReference type="GO" id="GO:0006865">
    <property type="term" value="P:amino acid transport"/>
    <property type="evidence" value="ECO:0007669"/>
    <property type="project" value="InterPro"/>
</dbReference>
<comment type="subcellular location">
    <subcellularLocation>
        <location evidence="1">Membrane</location>
        <topology evidence="1">Multi-pass membrane protein</topology>
    </subcellularLocation>
</comment>
<feature type="transmembrane region" description="Helical" evidence="7">
    <location>
        <begin position="495"/>
        <end position="515"/>
    </location>
</feature>
<feature type="transmembrane region" description="Helical" evidence="7">
    <location>
        <begin position="454"/>
        <end position="483"/>
    </location>
</feature>
<dbReference type="STRING" id="1206466.K0KKN6"/>
<keyword evidence="3 7" id="KW-0812">Transmembrane</keyword>
<feature type="transmembrane region" description="Helical" evidence="7">
    <location>
        <begin position="397"/>
        <end position="417"/>
    </location>
</feature>
<dbReference type="GO" id="GO:0016020">
    <property type="term" value="C:membrane"/>
    <property type="evidence" value="ECO:0007669"/>
    <property type="project" value="UniProtKB-SubCell"/>
</dbReference>
<evidence type="ECO:0000256" key="2">
    <source>
        <dbReference type="ARBA" id="ARBA00022448"/>
    </source>
</evidence>
<dbReference type="PROSITE" id="PS00218">
    <property type="entry name" value="AMINO_ACID_PERMEASE_1"/>
    <property type="match status" value="1"/>
</dbReference>
<evidence type="ECO:0000256" key="1">
    <source>
        <dbReference type="ARBA" id="ARBA00004141"/>
    </source>
</evidence>
<dbReference type="InterPro" id="IPR004840">
    <property type="entry name" value="Amino_acid_permease_CS"/>
</dbReference>
<dbReference type="eggNOG" id="KOG1289">
    <property type="taxonomic scope" value="Eukaryota"/>
</dbReference>
<dbReference type="InterPro" id="IPR002293">
    <property type="entry name" value="AA/rel_permease1"/>
</dbReference>
<dbReference type="PIRSF" id="PIRSF006060">
    <property type="entry name" value="AA_transporter"/>
    <property type="match status" value="1"/>
</dbReference>
<dbReference type="InParanoid" id="K0KKN6"/>
<dbReference type="PANTHER" id="PTHR45649">
    <property type="entry name" value="AMINO-ACID PERMEASE BAT1"/>
    <property type="match status" value="1"/>
</dbReference>
<evidence type="ECO:0000256" key="7">
    <source>
        <dbReference type="SAM" id="Phobius"/>
    </source>
</evidence>
<accession>K0KKN6</accession>
<gene>
    <name evidence="8" type="ORF">BN7_5341</name>
</gene>
<feature type="transmembrane region" description="Helical" evidence="7">
    <location>
        <begin position="210"/>
        <end position="228"/>
    </location>
</feature>
<evidence type="ECO:0000313" key="8">
    <source>
        <dbReference type="EMBL" id="CCH45755.1"/>
    </source>
</evidence>
<feature type="transmembrane region" description="Helical" evidence="7">
    <location>
        <begin position="180"/>
        <end position="198"/>
    </location>
</feature>
<dbReference type="Pfam" id="PF13520">
    <property type="entry name" value="AA_permease_2"/>
    <property type="match status" value="1"/>
</dbReference>
<sequence>MGESIIQAKSSALEPHRTVASRVTGNMNHINAREVTNAEDLLAEIGYKQELKRTYTTFQVFGVAFSIMGLLPSIATVLATGLVTGPVGLIWGWFAVGFFILAVGIAMAELASAIPTSGGLYYWTYYYAPPKYKAFLSFMIGITNSLGLAGGVCSITYGFAQQLLTAVYFGLDGDFDITNYTVFGVYAAGIAAELLVTCMSTKSSAKLQSLSIICNVGLINLFLIALPIGTKVNSHFNDAKFIFGKFENTSDWPSGWAFFQFGFMPAIWTIGAFDSTVHMAEESKTPSRSIPIGIIASITACWLGGFIICIVICACMSTDINEIVNTATGQPLMFIIYSNMGKKWAVAFSALTAFCQFLMGASTLTAISRQVWAFARDDGLPFSNWTKYVDKKLQVPINASVTSAIASLLLGLLMLAGPVAANALFSISVICGNVAYATPQVLRFTSGKHLFTPGVFYIGKILSPINMVITTLYQVFVIIFAMFPDSISVGGASEMNYAVVINCGLWILGAIYFVVYKHKSYHGPKSNLEDDNVDSFDDVSFHEGEAVDQSSSDNAITKGDNI</sequence>
<comment type="caution">
    <text evidence="8">The sequence shown here is derived from an EMBL/GenBank/DDBJ whole genome shotgun (WGS) entry which is preliminary data.</text>
</comment>
<dbReference type="Proteomes" id="UP000009328">
    <property type="component" value="Unassembled WGS sequence"/>
</dbReference>
<dbReference type="Gene3D" id="1.20.1740.10">
    <property type="entry name" value="Amino acid/polyamine transporter I"/>
    <property type="match status" value="1"/>
</dbReference>
<evidence type="ECO:0000256" key="4">
    <source>
        <dbReference type="ARBA" id="ARBA00022989"/>
    </source>
</evidence>
<feature type="transmembrane region" description="Helical" evidence="7">
    <location>
        <begin position="135"/>
        <end position="160"/>
    </location>
</feature>
<protein>
    <submittedName>
        <fullName evidence="8">GABA-specific permease</fullName>
    </submittedName>
</protein>
<comment type="similarity">
    <text evidence="6">Belongs to the amino acid-polyamine-organocation (APC) superfamily. Amino acid/choline transporter (ACT) (TC 2.A.3.4) family.</text>
</comment>
<feature type="transmembrane region" description="Helical" evidence="7">
    <location>
        <begin position="344"/>
        <end position="367"/>
    </location>
</feature>
<evidence type="ECO:0000313" key="9">
    <source>
        <dbReference type="Proteomes" id="UP000009328"/>
    </source>
</evidence>
<dbReference type="FunFam" id="1.20.1740.10:FF:000046">
    <property type="entry name" value="Amino-acid permease, putative"/>
    <property type="match status" value="1"/>
</dbReference>
<dbReference type="PANTHER" id="PTHR45649:SF6">
    <property type="entry name" value="GABA-SPECIFIC PERMEASE"/>
    <property type="match status" value="1"/>
</dbReference>
<keyword evidence="4 7" id="KW-1133">Transmembrane helix</keyword>
<dbReference type="AlphaFoldDB" id="K0KKN6"/>
<keyword evidence="5 7" id="KW-0472">Membrane</keyword>
<dbReference type="EMBL" id="CAIF01000208">
    <property type="protein sequence ID" value="CCH45755.1"/>
    <property type="molecule type" value="Genomic_DNA"/>
</dbReference>
<dbReference type="GO" id="GO:0015101">
    <property type="term" value="F:organic cation transmembrane transporter activity"/>
    <property type="evidence" value="ECO:0007669"/>
    <property type="project" value="UniProtKB-ARBA"/>
</dbReference>
<evidence type="ECO:0000256" key="5">
    <source>
        <dbReference type="ARBA" id="ARBA00023136"/>
    </source>
</evidence>
<evidence type="ECO:0000256" key="3">
    <source>
        <dbReference type="ARBA" id="ARBA00022692"/>
    </source>
</evidence>
<dbReference type="FunCoup" id="K0KKN6">
    <property type="interactions" value="210"/>
</dbReference>
<feature type="transmembrane region" description="Helical" evidence="7">
    <location>
        <begin position="58"/>
        <end position="84"/>
    </location>
</feature>
<keyword evidence="9" id="KW-1185">Reference proteome</keyword>
<organism evidence="8 9">
    <name type="scientific">Wickerhamomyces ciferrii (strain ATCC 14091 / BCRC 22168 / CBS 111 / JCM 3599 / NBRC 0793 / NRRL Y-1031 F-60-10)</name>
    <name type="common">Yeast</name>
    <name type="synonym">Pichia ciferrii</name>
    <dbReference type="NCBI Taxonomy" id="1206466"/>
    <lineage>
        <taxon>Eukaryota</taxon>
        <taxon>Fungi</taxon>
        <taxon>Dikarya</taxon>
        <taxon>Ascomycota</taxon>
        <taxon>Saccharomycotina</taxon>
        <taxon>Saccharomycetes</taxon>
        <taxon>Phaffomycetales</taxon>
        <taxon>Wickerhamomycetaceae</taxon>
        <taxon>Wickerhamomyces</taxon>
    </lineage>
</organism>
<feature type="transmembrane region" description="Helical" evidence="7">
    <location>
        <begin position="90"/>
        <end position="123"/>
    </location>
</feature>
<evidence type="ECO:0000256" key="6">
    <source>
        <dbReference type="ARBA" id="ARBA00061200"/>
    </source>
</evidence>
<keyword evidence="2" id="KW-0813">Transport</keyword>
<proteinExistence type="inferred from homology"/>
<reference evidence="8 9" key="1">
    <citation type="journal article" date="2012" name="Eukaryot. Cell">
        <title>Draft genome sequence of Wickerhamomyces ciferrii NRRL Y-1031 F-60-10.</title>
        <authorList>
            <person name="Schneider J."/>
            <person name="Andrea H."/>
            <person name="Blom J."/>
            <person name="Jaenicke S."/>
            <person name="Ruckert C."/>
            <person name="Schorsch C."/>
            <person name="Szczepanowski R."/>
            <person name="Farwick M."/>
            <person name="Goesmann A."/>
            <person name="Puhler A."/>
            <person name="Schaffer S."/>
            <person name="Tauch A."/>
            <person name="Kohler T."/>
            <person name="Brinkrolf K."/>
        </authorList>
    </citation>
    <scope>NUCLEOTIDE SEQUENCE [LARGE SCALE GENOMIC DNA]</scope>
    <source>
        <strain evidence="9">ATCC 14091 / BCRC 22168 / CBS 111 / JCM 3599 / NBRC 0793 / NRRL Y-1031 F-60-10</strain>
    </source>
</reference>